<evidence type="ECO:0000313" key="4">
    <source>
        <dbReference type="Proteomes" id="UP001490365"/>
    </source>
</evidence>
<feature type="domain" description="AMP-binding enzyme C-terminal" evidence="2">
    <location>
        <begin position="453"/>
        <end position="527"/>
    </location>
</feature>
<sequence>MRKNFPLSSPCRIAAARCADHRPTILKADLRVMNFANFTLVEAFDEMAATRPDATAIEFSGDRASYAELAAASRRVAALLKERAGVRPGDLVAFCLEPSIEMVVTVLSILRCGAAYVPLDVQNPPVRNRLILDDSSPRAVVGDAVDGLAGGCSITSDEVRQVAWDTGAEGWSGARPDPGAYCYVIYTSGTTGKPKGVPITHRNVLALFEAAAELFDFGAEDVWLLYHSIAFDFSVWELWGPLLHGGCLVIVDRWTKLSPEACAELLLDRGVTVLNQTPTAFSVMARVLMEKVPDGGGVPLRYVVFGGERLSMPALRTWADRFGLDQPQLINMYGLTEATVHTTYHRLTEKDLLLDDSVIGRPLPGFTARIVDEAGDSSERGQLVVSGPQVAAGYLDRPETTAERFGPDPLGLIDGTHFYRTGDLVETRNGQLVYLGRADRQVKIRGHRIELGEVEAAVAAVPDITEASAVVVGGTENPILACGYTTRSGQQVELRALRTELRKRVPQYMLPTRFQWFEQLPLTVNGKTDSQSVAKEMEFEK</sequence>
<keyword evidence="4" id="KW-1185">Reference proteome</keyword>
<proteinExistence type="predicted"/>
<protein>
    <submittedName>
        <fullName evidence="3">Amino acid adenylation domain-containing protein</fullName>
    </submittedName>
</protein>
<dbReference type="PROSITE" id="PS00455">
    <property type="entry name" value="AMP_BINDING"/>
    <property type="match status" value="1"/>
</dbReference>
<gene>
    <name evidence="3" type="ORF">ABT211_12710</name>
</gene>
<organism evidence="3 4">
    <name type="scientific">Streptomyces sp. 900105755</name>
    <dbReference type="NCBI Taxonomy" id="3154389"/>
    <lineage>
        <taxon>Bacteria</taxon>
        <taxon>Bacillati</taxon>
        <taxon>Actinomycetota</taxon>
        <taxon>Actinomycetes</taxon>
        <taxon>Kitasatosporales</taxon>
        <taxon>Streptomycetaceae</taxon>
        <taxon>Streptomyces</taxon>
    </lineage>
</organism>
<dbReference type="Gene3D" id="3.40.50.12780">
    <property type="entry name" value="N-terminal domain of ligase-like"/>
    <property type="match status" value="1"/>
</dbReference>
<comment type="caution">
    <text evidence="3">The sequence shown here is derived from an EMBL/GenBank/DDBJ whole genome shotgun (WGS) entry which is preliminary data.</text>
</comment>
<dbReference type="InterPro" id="IPR042099">
    <property type="entry name" value="ANL_N_sf"/>
</dbReference>
<dbReference type="Pfam" id="PF13193">
    <property type="entry name" value="AMP-binding_C"/>
    <property type="match status" value="1"/>
</dbReference>
<evidence type="ECO:0000259" key="1">
    <source>
        <dbReference type="Pfam" id="PF00501"/>
    </source>
</evidence>
<dbReference type="InterPro" id="IPR020845">
    <property type="entry name" value="AMP-binding_CS"/>
</dbReference>
<name>A0ABV1TDP9_9ACTN</name>
<dbReference type="Pfam" id="PF00501">
    <property type="entry name" value="AMP-binding"/>
    <property type="match status" value="1"/>
</dbReference>
<evidence type="ECO:0000259" key="2">
    <source>
        <dbReference type="Pfam" id="PF13193"/>
    </source>
</evidence>
<feature type="domain" description="AMP-dependent synthetase/ligase" evidence="1">
    <location>
        <begin position="44"/>
        <end position="395"/>
    </location>
</feature>
<dbReference type="InterPro" id="IPR000873">
    <property type="entry name" value="AMP-dep_synth/lig_dom"/>
</dbReference>
<dbReference type="InterPro" id="IPR025110">
    <property type="entry name" value="AMP-bd_C"/>
</dbReference>
<dbReference type="EMBL" id="JBEOZM010000004">
    <property type="protein sequence ID" value="MER6268148.1"/>
    <property type="molecule type" value="Genomic_DNA"/>
</dbReference>
<dbReference type="RefSeq" id="WP_351956776.1">
    <property type="nucleotide sequence ID" value="NZ_JBEOZM010000004.1"/>
</dbReference>
<dbReference type="Gene3D" id="3.30.300.30">
    <property type="match status" value="1"/>
</dbReference>
<dbReference type="SUPFAM" id="SSF56801">
    <property type="entry name" value="Acetyl-CoA synthetase-like"/>
    <property type="match status" value="1"/>
</dbReference>
<evidence type="ECO:0000313" key="3">
    <source>
        <dbReference type="EMBL" id="MER6268148.1"/>
    </source>
</evidence>
<reference evidence="3 4" key="1">
    <citation type="submission" date="2024-06" db="EMBL/GenBank/DDBJ databases">
        <title>The Natural Products Discovery Center: Release of the First 8490 Sequenced Strains for Exploring Actinobacteria Biosynthetic Diversity.</title>
        <authorList>
            <person name="Kalkreuter E."/>
            <person name="Kautsar S.A."/>
            <person name="Yang D."/>
            <person name="Bader C.D."/>
            <person name="Teijaro C.N."/>
            <person name="Fluegel L."/>
            <person name="Davis C.M."/>
            <person name="Simpson J.R."/>
            <person name="Lauterbach L."/>
            <person name="Steele A.D."/>
            <person name="Gui C."/>
            <person name="Meng S."/>
            <person name="Li G."/>
            <person name="Viehrig K."/>
            <person name="Ye F."/>
            <person name="Su P."/>
            <person name="Kiefer A.F."/>
            <person name="Nichols A."/>
            <person name="Cepeda A.J."/>
            <person name="Yan W."/>
            <person name="Fan B."/>
            <person name="Jiang Y."/>
            <person name="Adhikari A."/>
            <person name="Zheng C.-J."/>
            <person name="Schuster L."/>
            <person name="Cowan T.M."/>
            <person name="Smanski M.J."/>
            <person name="Chevrette M.G."/>
            <person name="De Carvalho L.P.S."/>
            <person name="Shen B."/>
        </authorList>
    </citation>
    <scope>NUCLEOTIDE SEQUENCE [LARGE SCALE GENOMIC DNA]</scope>
    <source>
        <strain evidence="3 4">NPDC001694</strain>
    </source>
</reference>
<dbReference type="PANTHER" id="PTHR45527">
    <property type="entry name" value="NONRIBOSOMAL PEPTIDE SYNTHETASE"/>
    <property type="match status" value="1"/>
</dbReference>
<accession>A0ABV1TDP9</accession>
<dbReference type="InterPro" id="IPR010071">
    <property type="entry name" value="AA_adenyl_dom"/>
</dbReference>
<dbReference type="CDD" id="cd17643">
    <property type="entry name" value="A_NRPS_Cytc1-like"/>
    <property type="match status" value="1"/>
</dbReference>
<dbReference type="InterPro" id="IPR045851">
    <property type="entry name" value="AMP-bd_C_sf"/>
</dbReference>
<dbReference type="PANTHER" id="PTHR45527:SF1">
    <property type="entry name" value="FATTY ACID SYNTHASE"/>
    <property type="match status" value="1"/>
</dbReference>
<dbReference type="Proteomes" id="UP001490365">
    <property type="component" value="Unassembled WGS sequence"/>
</dbReference>
<dbReference type="NCBIfam" id="TIGR01733">
    <property type="entry name" value="AA-adenyl-dom"/>
    <property type="match status" value="1"/>
</dbReference>